<dbReference type="Gene3D" id="1.10.10.10">
    <property type="entry name" value="Winged helix-like DNA-binding domain superfamily/Winged helix DNA-binding domain"/>
    <property type="match status" value="1"/>
</dbReference>
<reference evidence="2" key="1">
    <citation type="submission" date="2021-10" db="EMBL/GenBank/DDBJ databases">
        <title>The complete genome sequence of Leeia sp. TBRC 13508.</title>
        <authorList>
            <person name="Charoenyingcharoen P."/>
            <person name="Yukphan P."/>
        </authorList>
    </citation>
    <scope>NUCLEOTIDE SEQUENCE</scope>
    <source>
        <strain evidence="2">TBRC 13508</strain>
    </source>
</reference>
<comment type="caution">
    <text evidence="2">The sequence shown here is derived from an EMBL/GenBank/DDBJ whole genome shotgun (WGS) entry which is preliminary data.</text>
</comment>
<evidence type="ECO:0000313" key="2">
    <source>
        <dbReference type="EMBL" id="MCB6184581.1"/>
    </source>
</evidence>
<dbReference type="SUPFAM" id="SSF46785">
    <property type="entry name" value="Winged helix' DNA-binding domain"/>
    <property type="match status" value="1"/>
</dbReference>
<organism evidence="2 3">
    <name type="scientific">Leeia speluncae</name>
    <dbReference type="NCBI Taxonomy" id="2884804"/>
    <lineage>
        <taxon>Bacteria</taxon>
        <taxon>Pseudomonadati</taxon>
        <taxon>Pseudomonadota</taxon>
        <taxon>Betaproteobacteria</taxon>
        <taxon>Neisseriales</taxon>
        <taxon>Leeiaceae</taxon>
        <taxon>Leeia</taxon>
    </lineage>
</organism>
<dbReference type="InterPro" id="IPR036390">
    <property type="entry name" value="WH_DNA-bd_sf"/>
</dbReference>
<dbReference type="Proteomes" id="UP001165395">
    <property type="component" value="Unassembled WGS sequence"/>
</dbReference>
<accession>A0ABS8D8R9</accession>
<sequence>MKLNTFTDYCLRTLIYLALQPEQMVTRAEIAQAYQISDNHLMKVIHFLGLNGFLVTQKGRNGGIRLALAPSKLNIGELVRLCEEDIAMVECFEDESQCKIDGMCRLKGILAEAREAMYQSLSQYYLSDLVTNAKHLTIQLHL</sequence>
<evidence type="ECO:0000313" key="3">
    <source>
        <dbReference type="Proteomes" id="UP001165395"/>
    </source>
</evidence>
<dbReference type="EMBL" id="JAJBZT010000007">
    <property type="protein sequence ID" value="MCB6184581.1"/>
    <property type="molecule type" value="Genomic_DNA"/>
</dbReference>
<dbReference type="InterPro" id="IPR000944">
    <property type="entry name" value="Tscrpt_reg_Rrf2"/>
</dbReference>
<dbReference type="RefSeq" id="WP_227181390.1">
    <property type="nucleotide sequence ID" value="NZ_JAJBZT010000007.1"/>
</dbReference>
<dbReference type="NCBIfam" id="TIGR00738">
    <property type="entry name" value="rrf2_super"/>
    <property type="match status" value="1"/>
</dbReference>
<dbReference type="PROSITE" id="PS51197">
    <property type="entry name" value="HTH_RRF2_2"/>
    <property type="match status" value="1"/>
</dbReference>
<dbReference type="PANTHER" id="PTHR33221:SF4">
    <property type="entry name" value="HTH-TYPE TRANSCRIPTIONAL REPRESSOR NSRR"/>
    <property type="match status" value="1"/>
</dbReference>
<dbReference type="Pfam" id="PF02082">
    <property type="entry name" value="Rrf2"/>
    <property type="match status" value="1"/>
</dbReference>
<gene>
    <name evidence="2" type="ORF">LIN78_13625</name>
</gene>
<protein>
    <submittedName>
        <fullName evidence="2">Rrf2 family transcriptional regulator</fullName>
    </submittedName>
</protein>
<name>A0ABS8D8R9_9NEIS</name>
<dbReference type="PANTHER" id="PTHR33221">
    <property type="entry name" value="WINGED HELIX-TURN-HELIX TRANSCRIPTIONAL REGULATOR, RRF2 FAMILY"/>
    <property type="match status" value="1"/>
</dbReference>
<proteinExistence type="predicted"/>
<keyword evidence="1" id="KW-0238">DNA-binding</keyword>
<evidence type="ECO:0000256" key="1">
    <source>
        <dbReference type="ARBA" id="ARBA00023125"/>
    </source>
</evidence>
<dbReference type="InterPro" id="IPR036388">
    <property type="entry name" value="WH-like_DNA-bd_sf"/>
</dbReference>
<keyword evidence="3" id="KW-1185">Reference proteome</keyword>